<evidence type="ECO:0000256" key="1">
    <source>
        <dbReference type="SAM" id="Phobius"/>
    </source>
</evidence>
<protein>
    <submittedName>
        <fullName evidence="2">Uncharacterized protein</fullName>
    </submittedName>
</protein>
<feature type="transmembrane region" description="Helical" evidence="1">
    <location>
        <begin position="12"/>
        <end position="35"/>
    </location>
</feature>
<feature type="transmembrane region" description="Helical" evidence="1">
    <location>
        <begin position="41"/>
        <end position="63"/>
    </location>
</feature>
<comment type="caution">
    <text evidence="2">The sequence shown here is derived from an EMBL/GenBank/DDBJ whole genome shotgun (WGS) entry which is preliminary data.</text>
</comment>
<name>A0A1L7U801_FUSMA</name>
<keyword evidence="1" id="KW-0812">Transmembrane</keyword>
<dbReference type="RefSeq" id="XP_041690125.1">
    <property type="nucleotide sequence ID" value="XM_041824668.1"/>
</dbReference>
<sequence length="143" mass="15919">MKTVQRELLPLSIILILVFIILFFLSFCITLLKYIRLLLDLFFTAVYYCIIPVGGIALLFYLFRLKILGLQNVLFAGISHCAFGISYRAFGHASLEVSLLSDGTFRQRVLQGVLLVALVFLAPSDQGGVAATFWSEDLNHDAG</sequence>
<dbReference type="EMBL" id="FCQH01000018">
    <property type="protein sequence ID" value="CVL06844.1"/>
    <property type="molecule type" value="Genomic_DNA"/>
</dbReference>
<gene>
    <name evidence="2" type="ORF">FMAN_11938</name>
</gene>
<keyword evidence="1" id="KW-0472">Membrane</keyword>
<keyword evidence="1" id="KW-1133">Transmembrane helix</keyword>
<accession>A0A1L7U801</accession>
<dbReference type="Proteomes" id="UP000184255">
    <property type="component" value="Unassembled WGS sequence"/>
</dbReference>
<evidence type="ECO:0000313" key="3">
    <source>
        <dbReference type="Proteomes" id="UP000184255"/>
    </source>
</evidence>
<dbReference type="AlphaFoldDB" id="A0A1L7U801"/>
<proteinExistence type="predicted"/>
<reference evidence="3" key="1">
    <citation type="journal article" date="2016" name="Genome Biol. Evol.">
        <title>Comparative 'omics' of the Fusarium fujikuroi species complex highlights differences in genetic potential and metabolite synthesis.</title>
        <authorList>
            <person name="Niehaus E.-M."/>
            <person name="Muensterkoetter M."/>
            <person name="Proctor R.H."/>
            <person name="Brown D.W."/>
            <person name="Sharon A."/>
            <person name="Idan Y."/>
            <person name="Oren-Young L."/>
            <person name="Sieber C.M."/>
            <person name="Novak O."/>
            <person name="Pencik A."/>
            <person name="Tarkowska D."/>
            <person name="Hromadova K."/>
            <person name="Freeman S."/>
            <person name="Maymon M."/>
            <person name="Elazar M."/>
            <person name="Youssef S.A."/>
            <person name="El-Shabrawy E.S.M."/>
            <person name="Shalaby A.B.A."/>
            <person name="Houterman P."/>
            <person name="Brock N.L."/>
            <person name="Burkhardt I."/>
            <person name="Tsavkelova E.A."/>
            <person name="Dickschat J.S."/>
            <person name="Galuszka P."/>
            <person name="Gueldener U."/>
            <person name="Tudzynski B."/>
        </authorList>
    </citation>
    <scope>NUCLEOTIDE SEQUENCE [LARGE SCALE GENOMIC DNA]</scope>
    <source>
        <strain evidence="3">MRC7560</strain>
    </source>
</reference>
<dbReference type="VEuPathDB" id="FungiDB:FMAN_11938"/>
<organism evidence="2 3">
    <name type="scientific">Fusarium mangiferae</name>
    <name type="common">Mango malformation disease fungus</name>
    <dbReference type="NCBI Taxonomy" id="192010"/>
    <lineage>
        <taxon>Eukaryota</taxon>
        <taxon>Fungi</taxon>
        <taxon>Dikarya</taxon>
        <taxon>Ascomycota</taxon>
        <taxon>Pezizomycotina</taxon>
        <taxon>Sordariomycetes</taxon>
        <taxon>Hypocreomycetidae</taxon>
        <taxon>Hypocreales</taxon>
        <taxon>Nectriaceae</taxon>
        <taxon>Fusarium</taxon>
        <taxon>Fusarium fujikuroi species complex</taxon>
    </lineage>
</organism>
<evidence type="ECO:0000313" key="2">
    <source>
        <dbReference type="EMBL" id="CVL06844.1"/>
    </source>
</evidence>
<keyword evidence="3" id="KW-1185">Reference proteome</keyword>
<dbReference type="GeneID" id="65091188"/>